<dbReference type="Proteomes" id="UP001244640">
    <property type="component" value="Unassembled WGS sequence"/>
</dbReference>
<protein>
    <submittedName>
        <fullName evidence="1">Uncharacterized protein</fullName>
    </submittedName>
</protein>
<dbReference type="EMBL" id="JAUTBA010000001">
    <property type="protein sequence ID" value="MDQ1150285.1"/>
    <property type="molecule type" value="Genomic_DNA"/>
</dbReference>
<gene>
    <name evidence="1" type="ORF">QE382_002269</name>
</gene>
<accession>A0ABU0U5Q2</accession>
<reference evidence="1 2" key="1">
    <citation type="submission" date="2023-07" db="EMBL/GenBank/DDBJ databases">
        <title>Functional and genomic diversity of the sorghum phyllosphere microbiome.</title>
        <authorList>
            <person name="Shade A."/>
        </authorList>
    </citation>
    <scope>NUCLEOTIDE SEQUENCE [LARGE SCALE GENOMIC DNA]</scope>
    <source>
        <strain evidence="1 2">SORGH_AS_0892</strain>
    </source>
</reference>
<sequence length="134" mass="15816">MGNIFDQEKLYPYEGAIKKHFEDYYDSVFVAFLPFFHLDREETDKSNLKKAKLLSHEEALKKIDFLKNLPEANRAIYNYENEQYPYDEEIFRNGKVIPWKNIVEGSGLVGYAELNTALRTSIGALFKRGFQDYW</sequence>
<organism evidence="1 2">
    <name type="scientific">Sphingobacterium zeae</name>
    <dbReference type="NCBI Taxonomy" id="1776859"/>
    <lineage>
        <taxon>Bacteria</taxon>
        <taxon>Pseudomonadati</taxon>
        <taxon>Bacteroidota</taxon>
        <taxon>Sphingobacteriia</taxon>
        <taxon>Sphingobacteriales</taxon>
        <taxon>Sphingobacteriaceae</taxon>
        <taxon>Sphingobacterium</taxon>
    </lineage>
</organism>
<comment type="caution">
    <text evidence="1">The sequence shown here is derived from an EMBL/GenBank/DDBJ whole genome shotgun (WGS) entry which is preliminary data.</text>
</comment>
<evidence type="ECO:0000313" key="1">
    <source>
        <dbReference type="EMBL" id="MDQ1150285.1"/>
    </source>
</evidence>
<dbReference type="RefSeq" id="WP_307185962.1">
    <property type="nucleotide sequence ID" value="NZ_JAUTBA010000001.1"/>
</dbReference>
<dbReference type="Pfam" id="PF10924">
    <property type="entry name" value="DUF2711"/>
    <property type="match status" value="1"/>
</dbReference>
<dbReference type="InterPro" id="IPR024250">
    <property type="entry name" value="DUF2711"/>
</dbReference>
<keyword evidence="2" id="KW-1185">Reference proteome</keyword>
<name>A0ABU0U5Q2_9SPHI</name>
<proteinExistence type="predicted"/>
<evidence type="ECO:0000313" key="2">
    <source>
        <dbReference type="Proteomes" id="UP001244640"/>
    </source>
</evidence>